<dbReference type="SUPFAM" id="SSF50346">
    <property type="entry name" value="PRC-barrel domain"/>
    <property type="match status" value="1"/>
</dbReference>
<name>A0ABP9BAR6_9ACTN</name>
<reference evidence="3" key="1">
    <citation type="journal article" date="2019" name="Int. J. Syst. Evol. Microbiol.">
        <title>The Global Catalogue of Microorganisms (GCM) 10K type strain sequencing project: providing services to taxonomists for standard genome sequencing and annotation.</title>
        <authorList>
            <consortium name="The Broad Institute Genomics Platform"/>
            <consortium name="The Broad Institute Genome Sequencing Center for Infectious Disease"/>
            <person name="Wu L."/>
            <person name="Ma J."/>
        </authorList>
    </citation>
    <scope>NUCLEOTIDE SEQUENCE [LARGE SCALE GENOMIC DNA]</scope>
    <source>
        <strain evidence="3">JCM 18081</strain>
    </source>
</reference>
<comment type="caution">
    <text evidence="2">The sequence shown here is derived from an EMBL/GenBank/DDBJ whole genome shotgun (WGS) entry which is preliminary data.</text>
</comment>
<dbReference type="InterPro" id="IPR011033">
    <property type="entry name" value="PRC_barrel-like_sf"/>
</dbReference>
<dbReference type="Pfam" id="PF05239">
    <property type="entry name" value="PRC"/>
    <property type="match status" value="1"/>
</dbReference>
<feature type="domain" description="PRC-barrel" evidence="1">
    <location>
        <begin position="2"/>
        <end position="69"/>
    </location>
</feature>
<gene>
    <name evidence="2" type="ORF">GCM10023220_17060</name>
</gene>
<dbReference type="InterPro" id="IPR027275">
    <property type="entry name" value="PRC-brl_dom"/>
</dbReference>
<keyword evidence="3" id="KW-1185">Reference proteome</keyword>
<dbReference type="Proteomes" id="UP001501265">
    <property type="component" value="Unassembled WGS sequence"/>
</dbReference>
<evidence type="ECO:0000313" key="2">
    <source>
        <dbReference type="EMBL" id="GAA4792059.1"/>
    </source>
</evidence>
<evidence type="ECO:0000259" key="1">
    <source>
        <dbReference type="Pfam" id="PF05239"/>
    </source>
</evidence>
<proteinExistence type="predicted"/>
<accession>A0ABP9BAR6</accession>
<evidence type="ECO:0000313" key="3">
    <source>
        <dbReference type="Proteomes" id="UP001501265"/>
    </source>
</evidence>
<dbReference type="RefSeq" id="WP_345618429.1">
    <property type="nucleotide sequence ID" value="NZ_BAABIG010000017.1"/>
</dbReference>
<organism evidence="2 3">
    <name type="scientific">Streptomyces ziwulingensis</name>
    <dbReference type="NCBI Taxonomy" id="1045501"/>
    <lineage>
        <taxon>Bacteria</taxon>
        <taxon>Bacillati</taxon>
        <taxon>Actinomycetota</taxon>
        <taxon>Actinomycetes</taxon>
        <taxon>Kitasatosporales</taxon>
        <taxon>Streptomycetaceae</taxon>
        <taxon>Streptomyces</taxon>
    </lineage>
</organism>
<sequence>MMLFSDVQGLPVVTLAEAAELGTVASLAVDAASGTVTHLRIRGGRRRGRTVLPWSAVHAVGPDAVLVRPADAADPAPPPHDLLASRVLTEGGDERGQVRDAAFDPDTGRLVTVVTGLDELPADRLLGLGDYALVVRSA</sequence>
<dbReference type="Gene3D" id="2.30.30.240">
    <property type="entry name" value="PRC-barrel domain"/>
    <property type="match status" value="1"/>
</dbReference>
<protein>
    <recommendedName>
        <fullName evidence="1">PRC-barrel domain-containing protein</fullName>
    </recommendedName>
</protein>
<dbReference type="EMBL" id="BAABIG010000017">
    <property type="protein sequence ID" value="GAA4792059.1"/>
    <property type="molecule type" value="Genomic_DNA"/>
</dbReference>